<organism evidence="4 5">
    <name type="scientific">Gymnopus androsaceus JB14</name>
    <dbReference type="NCBI Taxonomy" id="1447944"/>
    <lineage>
        <taxon>Eukaryota</taxon>
        <taxon>Fungi</taxon>
        <taxon>Dikarya</taxon>
        <taxon>Basidiomycota</taxon>
        <taxon>Agaricomycotina</taxon>
        <taxon>Agaricomycetes</taxon>
        <taxon>Agaricomycetidae</taxon>
        <taxon>Agaricales</taxon>
        <taxon>Marasmiineae</taxon>
        <taxon>Omphalotaceae</taxon>
        <taxon>Gymnopus</taxon>
    </lineage>
</organism>
<dbReference type="PANTHER" id="PTHR31836:SF28">
    <property type="entry name" value="SRCR DOMAIN-CONTAINING PROTEIN-RELATED"/>
    <property type="match status" value="1"/>
</dbReference>
<feature type="signal peptide" evidence="2">
    <location>
        <begin position="1"/>
        <end position="28"/>
    </location>
</feature>
<proteinExistence type="predicted"/>
<protein>
    <submittedName>
        <fullName evidence="4">Plant expansin</fullName>
    </submittedName>
</protein>
<dbReference type="InterPro" id="IPR009009">
    <property type="entry name" value="RlpA-like_DPBB"/>
</dbReference>
<evidence type="ECO:0000256" key="2">
    <source>
        <dbReference type="SAM" id="SignalP"/>
    </source>
</evidence>
<accession>A0A6A4I1B5</accession>
<evidence type="ECO:0000313" key="4">
    <source>
        <dbReference type="EMBL" id="KAE9404326.1"/>
    </source>
</evidence>
<gene>
    <name evidence="4" type="ORF">BT96DRAFT_853826</name>
</gene>
<evidence type="ECO:0000256" key="1">
    <source>
        <dbReference type="ARBA" id="ARBA00022729"/>
    </source>
</evidence>
<keyword evidence="5" id="KW-1185">Reference proteome</keyword>
<dbReference type="AlphaFoldDB" id="A0A6A4I1B5"/>
<dbReference type="OrthoDB" id="623670at2759"/>
<evidence type="ECO:0000259" key="3">
    <source>
        <dbReference type="Pfam" id="PF03330"/>
    </source>
</evidence>
<feature type="chain" id="PRO_5025391361" evidence="2">
    <location>
        <begin position="29"/>
        <end position="143"/>
    </location>
</feature>
<keyword evidence="1 2" id="KW-0732">Signal</keyword>
<dbReference type="InterPro" id="IPR036908">
    <property type="entry name" value="RlpA-like_sf"/>
</dbReference>
<dbReference type="Pfam" id="PF03330">
    <property type="entry name" value="DPBB_1"/>
    <property type="match status" value="1"/>
</dbReference>
<dbReference type="EMBL" id="ML769417">
    <property type="protein sequence ID" value="KAE9404326.1"/>
    <property type="molecule type" value="Genomic_DNA"/>
</dbReference>
<evidence type="ECO:0000313" key="5">
    <source>
        <dbReference type="Proteomes" id="UP000799118"/>
    </source>
</evidence>
<dbReference type="InterPro" id="IPR051477">
    <property type="entry name" value="Expansin_CellWall"/>
</dbReference>
<dbReference type="CDD" id="cd22191">
    <property type="entry name" value="DPBB_RlpA_EXP_N-like"/>
    <property type="match status" value="1"/>
</dbReference>
<reference evidence="4" key="1">
    <citation type="journal article" date="2019" name="Environ. Microbiol.">
        <title>Fungal ecological strategies reflected in gene transcription - a case study of two litter decomposers.</title>
        <authorList>
            <person name="Barbi F."/>
            <person name="Kohler A."/>
            <person name="Barry K."/>
            <person name="Baskaran P."/>
            <person name="Daum C."/>
            <person name="Fauchery L."/>
            <person name="Ihrmark K."/>
            <person name="Kuo A."/>
            <person name="LaButti K."/>
            <person name="Lipzen A."/>
            <person name="Morin E."/>
            <person name="Grigoriev I.V."/>
            <person name="Henrissat B."/>
            <person name="Lindahl B."/>
            <person name="Martin F."/>
        </authorList>
    </citation>
    <scope>NUCLEOTIDE SEQUENCE</scope>
    <source>
        <strain evidence="4">JB14</strain>
    </source>
</reference>
<dbReference type="Gene3D" id="2.40.40.10">
    <property type="entry name" value="RlpA-like domain"/>
    <property type="match status" value="1"/>
</dbReference>
<feature type="domain" description="RlpA-like protein double-psi beta-barrel" evidence="3">
    <location>
        <begin position="86"/>
        <end position="134"/>
    </location>
</feature>
<sequence length="143" mass="14754">MFSPIFTSALALACISALAAMLPTVSQAAPVARRQTATYTGDGTFYETGLGACGITNVDTDFIAAVAETTFDSFPGATANPNANPICNKQVTATFQGKSVTVSITDRCTGCGASDLDFSPSAFSVLADESVGRIEGMTWAFID</sequence>
<dbReference type="SUPFAM" id="SSF50685">
    <property type="entry name" value="Barwin-like endoglucanases"/>
    <property type="match status" value="1"/>
</dbReference>
<dbReference type="Proteomes" id="UP000799118">
    <property type="component" value="Unassembled WGS sequence"/>
</dbReference>
<dbReference type="PANTHER" id="PTHR31836">
    <property type="match status" value="1"/>
</dbReference>
<name>A0A6A4I1B5_9AGAR</name>